<dbReference type="InterPro" id="IPR003959">
    <property type="entry name" value="ATPase_AAA_core"/>
</dbReference>
<dbReference type="RefSeq" id="WP_327983512.1">
    <property type="nucleotide sequence ID" value="NZ_CP136426.1"/>
</dbReference>
<dbReference type="KEGG" id="bpor:BPO_1169"/>
<sequence>MNHLQSTQEIIDKIKEICLDFNPSLLFDLKEKRINDGSFYEIRITKNSSIFLEKNTIGFADIERALIKRKEQIFKQEDKSALNQFPNIYIYKNIESMTNITPKKEETVQFIVQKPKTTLDRVILPQNVKQEVETALTLIKFQTKIYNDWGFDEVDSKPKLILNFYGPPGTGKTMVAHAISNQLGKNILAVNYAEIESKYVGDAPKNLYKAFETATKEKAVLFFDEADSFLGKRIENVQSGSDQAINSLRSQMLILLEDFDGVVIFATNLVKNYDKAFESRILKHIHFDLPDLEGRKQIINITIPSKTPFSPEINKEELCTKLAEISDGFSGREIKNAVLESFTLAAQSGNEIISEEFFITGFENTKEKIKRLEEERKANAMNPLFKQKKEEKIRQNLEKQEKEKEEQNKTEEIKA</sequence>
<dbReference type="Proteomes" id="UP001432059">
    <property type="component" value="Chromosome"/>
</dbReference>
<gene>
    <name evidence="6" type="ORF">BPO_1169</name>
</gene>
<organism evidence="6 7">
    <name type="scientific">Bergeyella porcorum</name>
    <dbReference type="NCBI Taxonomy" id="1735111"/>
    <lineage>
        <taxon>Bacteria</taxon>
        <taxon>Pseudomonadati</taxon>
        <taxon>Bacteroidota</taxon>
        <taxon>Flavobacteriia</taxon>
        <taxon>Flavobacteriales</taxon>
        <taxon>Weeksellaceae</taxon>
        <taxon>Bergeyella</taxon>
    </lineage>
</organism>
<evidence type="ECO:0000313" key="7">
    <source>
        <dbReference type="Proteomes" id="UP001432059"/>
    </source>
</evidence>
<feature type="region of interest" description="Disordered" evidence="4">
    <location>
        <begin position="374"/>
        <end position="415"/>
    </location>
</feature>
<comment type="similarity">
    <text evidence="1">Belongs to the AAA ATPase family.</text>
</comment>
<dbReference type="CDD" id="cd19481">
    <property type="entry name" value="RecA-like_protease"/>
    <property type="match status" value="1"/>
</dbReference>
<protein>
    <submittedName>
        <fullName evidence="6">ATPase family associated with various cellular activities (AAA)</fullName>
    </submittedName>
</protein>
<dbReference type="AlphaFoldDB" id="A0AAU0F388"/>
<proteinExistence type="inferred from homology"/>
<dbReference type="EMBL" id="CP136426">
    <property type="protein sequence ID" value="WOC51816.1"/>
    <property type="molecule type" value="Genomic_DNA"/>
</dbReference>
<keyword evidence="3" id="KW-0067">ATP-binding</keyword>
<feature type="domain" description="AAA+ ATPase" evidence="5">
    <location>
        <begin position="158"/>
        <end position="291"/>
    </location>
</feature>
<dbReference type="SUPFAM" id="SSF52540">
    <property type="entry name" value="P-loop containing nucleoside triphosphate hydrolases"/>
    <property type="match status" value="1"/>
</dbReference>
<dbReference type="Gene3D" id="1.10.8.60">
    <property type="match status" value="1"/>
</dbReference>
<feature type="compositionally biased region" description="Basic and acidic residues" evidence="4">
    <location>
        <begin position="387"/>
        <end position="415"/>
    </location>
</feature>
<dbReference type="InterPro" id="IPR027417">
    <property type="entry name" value="P-loop_NTPase"/>
</dbReference>
<dbReference type="Gene3D" id="3.40.50.300">
    <property type="entry name" value="P-loop containing nucleotide triphosphate hydrolases"/>
    <property type="match status" value="1"/>
</dbReference>
<name>A0AAU0F388_9FLAO</name>
<evidence type="ECO:0000256" key="3">
    <source>
        <dbReference type="ARBA" id="ARBA00022840"/>
    </source>
</evidence>
<evidence type="ECO:0000259" key="5">
    <source>
        <dbReference type="SMART" id="SM00382"/>
    </source>
</evidence>
<dbReference type="GO" id="GO:0005524">
    <property type="term" value="F:ATP binding"/>
    <property type="evidence" value="ECO:0007669"/>
    <property type="project" value="UniProtKB-KW"/>
</dbReference>
<evidence type="ECO:0000313" key="6">
    <source>
        <dbReference type="EMBL" id="WOC51816.1"/>
    </source>
</evidence>
<accession>A0AAU0F388</accession>
<keyword evidence="2" id="KW-0547">Nucleotide-binding</keyword>
<dbReference type="InterPro" id="IPR003593">
    <property type="entry name" value="AAA+_ATPase"/>
</dbReference>
<dbReference type="Pfam" id="PF00004">
    <property type="entry name" value="AAA"/>
    <property type="match status" value="1"/>
</dbReference>
<keyword evidence="7" id="KW-1185">Reference proteome</keyword>
<evidence type="ECO:0000256" key="4">
    <source>
        <dbReference type="SAM" id="MobiDB-lite"/>
    </source>
</evidence>
<dbReference type="PANTHER" id="PTHR23073">
    <property type="entry name" value="26S PROTEASOME REGULATORY SUBUNIT"/>
    <property type="match status" value="1"/>
</dbReference>
<dbReference type="GO" id="GO:0016887">
    <property type="term" value="F:ATP hydrolysis activity"/>
    <property type="evidence" value="ECO:0007669"/>
    <property type="project" value="InterPro"/>
</dbReference>
<dbReference type="InterPro" id="IPR050221">
    <property type="entry name" value="26S_Proteasome_ATPase"/>
</dbReference>
<reference evidence="6" key="1">
    <citation type="submission" date="2023-10" db="EMBL/GenBank/DDBJ databases">
        <title>Characterization and whole genome sequencing of a novel strain of Bergeyella porcorum QD2021 isolated from pig.</title>
        <authorList>
            <person name="Liu G."/>
            <person name="Chen C."/>
            <person name="Han X."/>
        </authorList>
    </citation>
    <scope>NUCLEOTIDE SEQUENCE</scope>
    <source>
        <strain evidence="6">QD2021</strain>
    </source>
</reference>
<evidence type="ECO:0000256" key="1">
    <source>
        <dbReference type="ARBA" id="ARBA00006914"/>
    </source>
</evidence>
<evidence type="ECO:0000256" key="2">
    <source>
        <dbReference type="ARBA" id="ARBA00022741"/>
    </source>
</evidence>
<dbReference type="SMART" id="SM00382">
    <property type="entry name" value="AAA"/>
    <property type="match status" value="1"/>
</dbReference>